<dbReference type="InterPro" id="IPR036409">
    <property type="entry name" value="Aldolase_II/adducin_N_sf"/>
</dbReference>
<keyword evidence="1" id="KW-0479">Metal-binding</keyword>
<dbReference type="Proteomes" id="UP000309454">
    <property type="component" value="Unassembled WGS sequence"/>
</dbReference>
<evidence type="ECO:0000313" key="5">
    <source>
        <dbReference type="EMBL" id="TJW12305.1"/>
    </source>
</evidence>
<dbReference type="EMBL" id="SSTM01000001">
    <property type="protein sequence ID" value="TJW12305.1"/>
    <property type="molecule type" value="Genomic_DNA"/>
</dbReference>
<dbReference type="InterPro" id="IPR050197">
    <property type="entry name" value="Aldolase_class_II_sugar_metab"/>
</dbReference>
<dbReference type="EC" id="4.1.2.19" evidence="4"/>
<organism evidence="4 7">
    <name type="scientific">Parvibacter caecicola</name>
    <dbReference type="NCBI Taxonomy" id="747645"/>
    <lineage>
        <taxon>Bacteria</taxon>
        <taxon>Bacillati</taxon>
        <taxon>Actinomycetota</taxon>
        <taxon>Coriobacteriia</taxon>
        <taxon>Coriobacteriales</taxon>
        <taxon>Coriobacteriaceae</taxon>
        <taxon>Parvibacter</taxon>
    </lineage>
</organism>
<accession>A0A3N0ADY3</accession>
<dbReference type="NCBIfam" id="NF002963">
    <property type="entry name" value="PRK03634.1"/>
    <property type="match status" value="1"/>
</dbReference>
<dbReference type="GO" id="GO:0046872">
    <property type="term" value="F:metal ion binding"/>
    <property type="evidence" value="ECO:0007669"/>
    <property type="project" value="UniProtKB-KW"/>
</dbReference>
<evidence type="ECO:0000259" key="3">
    <source>
        <dbReference type="SMART" id="SM01007"/>
    </source>
</evidence>
<evidence type="ECO:0000313" key="6">
    <source>
        <dbReference type="Proteomes" id="UP000309454"/>
    </source>
</evidence>
<dbReference type="AlphaFoldDB" id="A0A3N0ADY3"/>
<comment type="caution">
    <text evidence="4">The sequence shown here is derived from an EMBL/GenBank/DDBJ whole genome shotgun (WGS) entry which is preliminary data.</text>
</comment>
<dbReference type="Proteomes" id="UP000530850">
    <property type="component" value="Unassembled WGS sequence"/>
</dbReference>
<sequence>MGFFEDAVAAGRGAVGTAQRAAAKAGALHLDFVAEFVALARRCAERGWHEANGGNGSLWLTERQRAALAPFLDTRPMEWTMLEQPVPGLASEQVLVTAAGCRMDELARKGASCLGVVELDISGSAWRPVFGFERGARPTSELNGHLLVLEVRGKATGGESRLVYHCHPAEMVAYGKMADPSAEAITEGLWRAMTETVMYVPEGVGYVGPLVPGSLELARASAEAAAVYSCTVWASHGLMATGATAEEAFRRMEVLVKAASIWLACRSAGMGAQDYRASVPDEVLEGICEKLGLPFNRALLGR</sequence>
<dbReference type="PANTHER" id="PTHR22789:SF0">
    <property type="entry name" value="3-OXO-TETRONATE 4-PHOSPHATE DECARBOXYLASE-RELATED"/>
    <property type="match status" value="1"/>
</dbReference>
<dbReference type="RefSeq" id="WP_123184682.1">
    <property type="nucleotide sequence ID" value="NZ_CANSLK010000012.1"/>
</dbReference>
<keyword evidence="6" id="KW-1185">Reference proteome</keyword>
<name>A0A3N0ADY3_9ACTN</name>
<dbReference type="SUPFAM" id="SSF53639">
    <property type="entry name" value="AraD/HMP-PK domain-like"/>
    <property type="match status" value="1"/>
</dbReference>
<dbReference type="Pfam" id="PF00596">
    <property type="entry name" value="Aldolase_II"/>
    <property type="match status" value="1"/>
</dbReference>
<dbReference type="GeneID" id="93356001"/>
<proteinExistence type="predicted"/>
<keyword evidence="2 4" id="KW-0456">Lyase</keyword>
<evidence type="ECO:0000313" key="4">
    <source>
        <dbReference type="EMBL" id="MBB3170469.1"/>
    </source>
</evidence>
<reference evidence="5 6" key="1">
    <citation type="submission" date="2019-04" db="EMBL/GenBank/DDBJ databases">
        <title>Microbes associate with the intestines of laboratory mice.</title>
        <authorList>
            <person name="Navarre W."/>
            <person name="Wong E."/>
            <person name="Huang K.C."/>
            <person name="Tropini C."/>
            <person name="Ng K."/>
            <person name="Yu B."/>
        </authorList>
    </citation>
    <scope>NUCLEOTIDE SEQUENCE [LARGE SCALE GENOMIC DNA]</scope>
    <source>
        <strain evidence="5 6">NM48_B13</strain>
    </source>
</reference>
<dbReference type="PANTHER" id="PTHR22789">
    <property type="entry name" value="FUCULOSE PHOSPHATE ALDOLASE"/>
    <property type="match status" value="1"/>
</dbReference>
<dbReference type="GO" id="GO:0005829">
    <property type="term" value="C:cytosol"/>
    <property type="evidence" value="ECO:0007669"/>
    <property type="project" value="TreeGrafter"/>
</dbReference>
<dbReference type="InterPro" id="IPR001303">
    <property type="entry name" value="Aldolase_II/adducin_N"/>
</dbReference>
<dbReference type="GO" id="GO:0008994">
    <property type="term" value="F:rhamnulose-1-phosphate aldolase activity"/>
    <property type="evidence" value="ECO:0007669"/>
    <property type="project" value="UniProtKB-EC"/>
</dbReference>
<dbReference type="EMBL" id="JACHYA010000001">
    <property type="protein sequence ID" value="MBB3170469.1"/>
    <property type="molecule type" value="Genomic_DNA"/>
</dbReference>
<evidence type="ECO:0000256" key="1">
    <source>
        <dbReference type="ARBA" id="ARBA00022723"/>
    </source>
</evidence>
<gene>
    <name evidence="5" type="primary">rhaD</name>
    <name evidence="5" type="ORF">E5982_01505</name>
    <name evidence="4" type="ORF">FHR31_000249</name>
</gene>
<dbReference type="GO" id="GO:0019323">
    <property type="term" value="P:pentose catabolic process"/>
    <property type="evidence" value="ECO:0007669"/>
    <property type="project" value="TreeGrafter"/>
</dbReference>
<dbReference type="SMART" id="SM01007">
    <property type="entry name" value="Aldolase_II"/>
    <property type="match status" value="1"/>
</dbReference>
<evidence type="ECO:0000313" key="7">
    <source>
        <dbReference type="Proteomes" id="UP000530850"/>
    </source>
</evidence>
<evidence type="ECO:0000256" key="2">
    <source>
        <dbReference type="ARBA" id="ARBA00023239"/>
    </source>
</evidence>
<feature type="domain" description="Class II aldolase/adducin N-terminal" evidence="3">
    <location>
        <begin position="34"/>
        <end position="263"/>
    </location>
</feature>
<protein>
    <submittedName>
        <fullName evidence="4">Rhamnulose-1-phosphate aldolase</fullName>
        <ecNumber evidence="4">4.1.2.19</ecNumber>
    </submittedName>
</protein>
<dbReference type="OrthoDB" id="9784634at2"/>
<dbReference type="Gene3D" id="3.40.225.10">
    <property type="entry name" value="Class II aldolase/adducin N-terminal domain"/>
    <property type="match status" value="1"/>
</dbReference>
<reference evidence="4 7" key="2">
    <citation type="submission" date="2020-08" db="EMBL/GenBank/DDBJ databases">
        <title>Sequencing the genomes of 1000 actinobacteria strains.</title>
        <authorList>
            <person name="Klenk H.-P."/>
        </authorList>
    </citation>
    <scope>NUCLEOTIDE SEQUENCE [LARGE SCALE GENOMIC DNA]</scope>
    <source>
        <strain evidence="4 7">DSM 22242</strain>
    </source>
</reference>